<dbReference type="PANTHER" id="PTHR16255:SF15">
    <property type="entry name" value="SPORULATION PROTEIN RMD1"/>
    <property type="match status" value="1"/>
</dbReference>
<feature type="compositionally biased region" description="Acidic residues" evidence="2">
    <location>
        <begin position="257"/>
        <end position="266"/>
    </location>
</feature>
<dbReference type="InterPro" id="IPR051624">
    <property type="entry name" value="RMD1/Sad1-interacting"/>
</dbReference>
<dbReference type="RefSeq" id="XP_052946943.1">
    <property type="nucleotide sequence ID" value="XM_053087389.1"/>
</dbReference>
<evidence type="ECO:0000313" key="6">
    <source>
        <dbReference type="Proteomes" id="UP001164286"/>
    </source>
</evidence>
<evidence type="ECO:0000313" key="5">
    <source>
        <dbReference type="EMBL" id="KAI9637166.1"/>
    </source>
</evidence>
<feature type="compositionally biased region" description="Acidic residues" evidence="2">
    <location>
        <begin position="50"/>
        <end position="60"/>
    </location>
</feature>
<dbReference type="GO" id="GO:0005739">
    <property type="term" value="C:mitochondrion"/>
    <property type="evidence" value="ECO:0007669"/>
    <property type="project" value="UniProtKB-ARBA"/>
</dbReference>
<keyword evidence="3" id="KW-1133">Transmembrane helix</keyword>
<dbReference type="GeneID" id="77726590"/>
<gene>
    <name evidence="5" type="ORF">MKK02DRAFT_27749</name>
</gene>
<evidence type="ECO:0000256" key="1">
    <source>
        <dbReference type="ARBA" id="ARBA00008306"/>
    </source>
</evidence>
<keyword evidence="3" id="KW-0812">Transmembrane</keyword>
<dbReference type="AlphaFoldDB" id="A0AA38HDY3"/>
<feature type="region of interest" description="Disordered" evidence="2">
    <location>
        <begin position="176"/>
        <end position="266"/>
    </location>
</feature>
<dbReference type="InterPro" id="IPR003734">
    <property type="entry name" value="DUF155"/>
</dbReference>
<sequence>MSQNRPNGLPLPYAPVPSQPRREMRQPMRTSKLGSKLKVLPTQPDTYAIPEEDEDEDRLEPEDRHDGEGVEFYTPLSQIPAGTARRDAQKLTKTEKAKLPRVTAFCTAASYNLPAIQAHLAARPASYRTHPRVFDAECIHTPYLPPPSGSSTFRGHINGMSSPVIQPQYRDETHVPEGDLLNLNDGSDEAEREAESGVISVGGWKNGASSKKRESRRKTGFSKGPGGKAGGRRKSVQRESSETSEETEEYGPGAGTGDEDESDDEWEEEEWVPDVFLFEYGTVVIWGMTEKEEKAFLRSLKKFEVERLSHEDIEMEDLNFYYADYSRIYNDVITLRKGSSYMTKLALSHALSQSVKISLFEELISSTIEQTKDIPKSMSETGKIGLPRSEIMKQIGNLFILRININLVGSILDSPEFFWTFPDLEPLYAAARSYLEISQRIDLLNARVDVLQDMLKLLKESVNSSHGERLEAIVIILIALEIVLGIITILVDLSFS</sequence>
<feature type="transmembrane region" description="Helical" evidence="3">
    <location>
        <begin position="472"/>
        <end position="495"/>
    </location>
</feature>
<comment type="similarity">
    <text evidence="1">Belongs to the RMD1/sif2 family.</text>
</comment>
<feature type="domain" description="DUF155" evidence="4">
    <location>
        <begin position="275"/>
        <end position="445"/>
    </location>
</feature>
<organism evidence="5 6">
    <name type="scientific">Dioszegia hungarica</name>
    <dbReference type="NCBI Taxonomy" id="4972"/>
    <lineage>
        <taxon>Eukaryota</taxon>
        <taxon>Fungi</taxon>
        <taxon>Dikarya</taxon>
        <taxon>Basidiomycota</taxon>
        <taxon>Agaricomycotina</taxon>
        <taxon>Tremellomycetes</taxon>
        <taxon>Tremellales</taxon>
        <taxon>Bulleribasidiaceae</taxon>
        <taxon>Dioszegia</taxon>
    </lineage>
</organism>
<evidence type="ECO:0000256" key="3">
    <source>
        <dbReference type="SAM" id="Phobius"/>
    </source>
</evidence>
<dbReference type="PANTHER" id="PTHR16255">
    <property type="entry name" value="REQUIRED FOR MEIOTIC NUCLEAR DIVISION PROTEIN 1 HOMOLOG"/>
    <property type="match status" value="1"/>
</dbReference>
<feature type="region of interest" description="Disordered" evidence="2">
    <location>
        <begin position="1"/>
        <end position="69"/>
    </location>
</feature>
<comment type="caution">
    <text evidence="5">The sequence shown here is derived from an EMBL/GenBank/DDBJ whole genome shotgun (WGS) entry which is preliminary data.</text>
</comment>
<accession>A0AA38HDY3</accession>
<keyword evidence="3" id="KW-0472">Membrane</keyword>
<dbReference type="Pfam" id="PF02582">
    <property type="entry name" value="DUF155"/>
    <property type="match status" value="1"/>
</dbReference>
<reference evidence="5" key="1">
    <citation type="journal article" date="2022" name="G3 (Bethesda)">
        <title>High quality genome of the basidiomycete yeast Dioszegia hungarica PDD-24b-2 isolated from cloud water.</title>
        <authorList>
            <person name="Jarrige D."/>
            <person name="Haridas S."/>
            <person name="Bleykasten-Grosshans C."/>
            <person name="Joly M."/>
            <person name="Nadalig T."/>
            <person name="Sancelme M."/>
            <person name="Vuilleumier S."/>
            <person name="Grigoriev I.V."/>
            <person name="Amato P."/>
            <person name="Bringel F."/>
        </authorList>
    </citation>
    <scope>NUCLEOTIDE SEQUENCE</scope>
    <source>
        <strain evidence="5">PDD-24b-2</strain>
    </source>
</reference>
<evidence type="ECO:0000259" key="4">
    <source>
        <dbReference type="Pfam" id="PF02582"/>
    </source>
</evidence>
<dbReference type="Proteomes" id="UP001164286">
    <property type="component" value="Unassembled WGS sequence"/>
</dbReference>
<keyword evidence="6" id="KW-1185">Reference proteome</keyword>
<proteinExistence type="inferred from homology"/>
<evidence type="ECO:0000256" key="2">
    <source>
        <dbReference type="SAM" id="MobiDB-lite"/>
    </source>
</evidence>
<name>A0AA38HDY3_9TREE</name>
<dbReference type="EMBL" id="JAKWFO010000005">
    <property type="protein sequence ID" value="KAI9637166.1"/>
    <property type="molecule type" value="Genomic_DNA"/>
</dbReference>
<protein>
    <submittedName>
        <fullName evidence="5">Cytoplasm protein</fullName>
    </submittedName>
</protein>